<feature type="domain" description="FilE C-terminal" evidence="2">
    <location>
        <begin position="216"/>
        <end position="377"/>
    </location>
</feature>
<evidence type="ECO:0000259" key="2">
    <source>
        <dbReference type="Pfam" id="PF22881"/>
    </source>
</evidence>
<dbReference type="Pfam" id="PF22881">
    <property type="entry name" value="FilE_C"/>
    <property type="match status" value="1"/>
</dbReference>
<name>A0A9D2UUH8_ACILW</name>
<evidence type="ECO:0000313" key="3">
    <source>
        <dbReference type="EMBL" id="HJF28914.1"/>
    </source>
</evidence>
<protein>
    <submittedName>
        <fullName evidence="3">Pilus assembly protein FilE</fullName>
    </submittedName>
</protein>
<proteinExistence type="predicted"/>
<evidence type="ECO:0000256" key="1">
    <source>
        <dbReference type="SAM" id="MobiDB-lite"/>
    </source>
</evidence>
<dbReference type="Proteomes" id="UP000787156">
    <property type="component" value="Unassembled WGS sequence"/>
</dbReference>
<reference evidence="3" key="2">
    <citation type="submission" date="2021-09" db="EMBL/GenBank/DDBJ databases">
        <authorList>
            <person name="Gilroy R."/>
        </authorList>
    </citation>
    <scope>NUCLEOTIDE SEQUENCE</scope>
    <source>
        <strain evidence="3">CHK135-1449</strain>
    </source>
</reference>
<dbReference type="AlphaFoldDB" id="A0A9D2UUH8"/>
<sequence>MMKAGKTGLKLLLAMSLGSWSWYSYAKEFISIIGPDGRPLVVPRTATEQKTKTKKVQTASVSYSSPKVLSQHAGQKPHSASENNLTKAEPEMRLVQPVQLEVEAKVGYPEVEAATQVTSFLASNVSQSKPQQAVTLPHPTPAPKSGFSHIDGVDYVESEYLESKEFNLEGKKRFYSMPEGVVDKNIGSTRIQTVEREKGVGQSILKSLFAGPSVDTAPITLAQSYYRISQSETVESLGQQCFKHKKVQQAKHMIVGKRINLWPRAPLKADEFDFEIVRLDPGIKNVQIQSYAARQHNPAYYWPFAVFLDQKACVLEGAGGFKSQQQAANIIRHEYIEGIIQVPEQARYLLLTPLASAIDIEDKQLTNYGQLKLVAIR</sequence>
<dbReference type="EMBL" id="DYWX01000128">
    <property type="protein sequence ID" value="HJF28914.1"/>
    <property type="molecule type" value="Genomic_DNA"/>
</dbReference>
<accession>A0A9D2UUH8</accession>
<comment type="caution">
    <text evidence="3">The sequence shown here is derived from an EMBL/GenBank/DDBJ whole genome shotgun (WGS) entry which is preliminary data.</text>
</comment>
<gene>
    <name evidence="3" type="primary">filE</name>
    <name evidence="3" type="ORF">K8V79_11915</name>
</gene>
<reference evidence="3" key="1">
    <citation type="journal article" date="2021" name="PeerJ">
        <title>Extensive microbial diversity within the chicken gut microbiome revealed by metagenomics and culture.</title>
        <authorList>
            <person name="Gilroy R."/>
            <person name="Ravi A."/>
            <person name="Getino M."/>
            <person name="Pursley I."/>
            <person name="Horton D.L."/>
            <person name="Alikhan N.F."/>
            <person name="Baker D."/>
            <person name="Gharbi K."/>
            <person name="Hall N."/>
            <person name="Watson M."/>
            <person name="Adriaenssens E.M."/>
            <person name="Foster-Nyarko E."/>
            <person name="Jarju S."/>
            <person name="Secka A."/>
            <person name="Antonio M."/>
            <person name="Oren A."/>
            <person name="Chaudhuri R.R."/>
            <person name="La Ragione R."/>
            <person name="Hildebrand F."/>
            <person name="Pallen M.J."/>
        </authorList>
    </citation>
    <scope>NUCLEOTIDE SEQUENCE</scope>
    <source>
        <strain evidence="3">CHK135-1449</strain>
    </source>
</reference>
<dbReference type="InterPro" id="IPR049782">
    <property type="entry name" value="FilE-like"/>
</dbReference>
<dbReference type="NCBIfam" id="NF033645">
    <property type="entry name" value="pilus_FilE"/>
    <property type="match status" value="1"/>
</dbReference>
<evidence type="ECO:0000313" key="4">
    <source>
        <dbReference type="Proteomes" id="UP000787156"/>
    </source>
</evidence>
<organism evidence="3 4">
    <name type="scientific">Acinetobacter lwoffii</name>
    <dbReference type="NCBI Taxonomy" id="28090"/>
    <lineage>
        <taxon>Bacteria</taxon>
        <taxon>Pseudomonadati</taxon>
        <taxon>Pseudomonadota</taxon>
        <taxon>Gammaproteobacteria</taxon>
        <taxon>Moraxellales</taxon>
        <taxon>Moraxellaceae</taxon>
        <taxon>Acinetobacter</taxon>
    </lineage>
</organism>
<dbReference type="InterPro" id="IPR055226">
    <property type="entry name" value="FilE_C"/>
</dbReference>
<feature type="region of interest" description="Disordered" evidence="1">
    <location>
        <begin position="46"/>
        <end position="90"/>
    </location>
</feature>